<name>A0A7H1QDL0_9ACTN</name>
<evidence type="ECO:0000313" key="2">
    <source>
        <dbReference type="EMBL" id="QNT98390.1"/>
    </source>
</evidence>
<sequence>MRNSIARPLGTTDSDPDMDEALRRARGGK</sequence>
<feature type="region of interest" description="Disordered" evidence="1">
    <location>
        <begin position="1"/>
        <end position="29"/>
    </location>
</feature>
<organism evidence="2 3">
    <name type="scientific">Streptomyces griseofuscus</name>
    <dbReference type="NCBI Taxonomy" id="146922"/>
    <lineage>
        <taxon>Bacteria</taxon>
        <taxon>Bacillati</taxon>
        <taxon>Actinomycetota</taxon>
        <taxon>Actinomycetes</taxon>
        <taxon>Kitasatosporales</taxon>
        <taxon>Streptomycetaceae</taxon>
        <taxon>Streptomyces</taxon>
    </lineage>
</organism>
<geneLocation type="plasmid" evidence="2 3">
    <name>pSGRIFU3</name>
</geneLocation>
<keyword evidence="2" id="KW-0614">Plasmid</keyword>
<evidence type="ECO:0000256" key="1">
    <source>
        <dbReference type="SAM" id="MobiDB-lite"/>
    </source>
</evidence>
<gene>
    <name evidence="2" type="ORF">HEP81_08162</name>
</gene>
<reference evidence="2 3" key="1">
    <citation type="submission" date="2020-04" db="EMBL/GenBank/DDBJ databases">
        <title>Characterization and engineering of Streptomyces griseofuscus DSM40191 as a potential heterologous host for expression of BGCs.</title>
        <authorList>
            <person name="Gren T."/>
            <person name="Whitford C.M."/>
            <person name="Mohite O.S."/>
            <person name="Joergensen T.S."/>
            <person name="Nielsen J.B."/>
            <person name="Lee S.Y."/>
            <person name="Weber T."/>
        </authorList>
    </citation>
    <scope>NUCLEOTIDE SEQUENCE [LARGE SCALE GENOMIC DNA]</scope>
    <source>
        <strain evidence="2 3">DSM 40191</strain>
        <plasmid evidence="2 3">pSGRIFU3</plasmid>
    </source>
</reference>
<protein>
    <submittedName>
        <fullName evidence="2">Uncharacterized protein</fullName>
    </submittedName>
</protein>
<dbReference type="KEGG" id="sgf:HEP81_08162"/>
<evidence type="ECO:0000313" key="3">
    <source>
        <dbReference type="Proteomes" id="UP000516422"/>
    </source>
</evidence>
<proteinExistence type="predicted"/>
<dbReference type="Proteomes" id="UP000516422">
    <property type="component" value="Plasmid pSGRIFU3"/>
</dbReference>
<dbReference type="AlphaFoldDB" id="A0A7H1QDL0"/>
<accession>A0A7H1QDL0</accession>
<dbReference type="EMBL" id="CP051009">
    <property type="protein sequence ID" value="QNT98390.1"/>
    <property type="molecule type" value="Genomic_DNA"/>
</dbReference>